<dbReference type="Gene3D" id="3.20.20.150">
    <property type="entry name" value="Divalent-metal-dependent TIM barrel enzymes"/>
    <property type="match status" value="1"/>
</dbReference>
<reference evidence="1 2" key="1">
    <citation type="submission" date="2019-08" db="EMBL/GenBank/DDBJ databases">
        <title>Deep-cultivation of Planctomycetes and their phenomic and genomic characterization uncovers novel biology.</title>
        <authorList>
            <person name="Wiegand S."/>
            <person name="Jogler M."/>
            <person name="Boedeker C."/>
            <person name="Pinto D."/>
            <person name="Vollmers J."/>
            <person name="Rivas-Marin E."/>
            <person name="Kohn T."/>
            <person name="Peeters S.H."/>
            <person name="Heuer A."/>
            <person name="Rast P."/>
            <person name="Oberbeckmann S."/>
            <person name="Bunk B."/>
            <person name="Jeske O."/>
            <person name="Meyerdierks A."/>
            <person name="Storesund J.E."/>
            <person name="Kallscheuer N."/>
            <person name="Luecker S."/>
            <person name="Lage O.M."/>
            <person name="Pohl T."/>
            <person name="Merkel B.J."/>
            <person name="Hornburger P."/>
            <person name="Mueller R.-W."/>
            <person name="Bruemmer F."/>
            <person name="Labrenz M."/>
            <person name="Spormann A.M."/>
            <person name="Op den Camp H."/>
            <person name="Overmann J."/>
            <person name="Amann R."/>
            <person name="Jetten M.S.M."/>
            <person name="Mascher T."/>
            <person name="Medema M.H."/>
            <person name="Devos D.P."/>
            <person name="Kaster A.-K."/>
            <person name="Ovreas L."/>
            <person name="Rohde M."/>
            <person name="Galperin M.Y."/>
            <person name="Jogler C."/>
        </authorList>
    </citation>
    <scope>NUCLEOTIDE SEQUENCE [LARGE SCALE GENOMIC DNA]</scope>
    <source>
        <strain evidence="1 2">UC8</strain>
    </source>
</reference>
<dbReference type="AlphaFoldDB" id="A0A5B9QQ19"/>
<dbReference type="OrthoDB" id="9785907at2"/>
<keyword evidence="1" id="KW-0413">Isomerase</keyword>
<organism evidence="1 2">
    <name type="scientific">Roseimaritima ulvae</name>
    <dbReference type="NCBI Taxonomy" id="980254"/>
    <lineage>
        <taxon>Bacteria</taxon>
        <taxon>Pseudomonadati</taxon>
        <taxon>Planctomycetota</taxon>
        <taxon>Planctomycetia</taxon>
        <taxon>Pirellulales</taxon>
        <taxon>Pirellulaceae</taxon>
        <taxon>Roseimaritima</taxon>
    </lineage>
</organism>
<name>A0A5B9QQ19_9BACT</name>
<dbReference type="SUPFAM" id="SSF51658">
    <property type="entry name" value="Xylose isomerase-like"/>
    <property type="match status" value="1"/>
</dbReference>
<dbReference type="RefSeq" id="WP_068142368.1">
    <property type="nucleotide sequence ID" value="NZ_CP042914.1"/>
</dbReference>
<protein>
    <submittedName>
        <fullName evidence="1">Xylose isomerase-like TIM barrel</fullName>
    </submittedName>
</protein>
<sequence>MTTPWTIGYCTNVHAGTDLDSIRSNLETYAVPVRDQTDRDLLPVGLWLPAQAASQLCQAGEADRFADWLCERHLQAYTLNGFPYDNFHQPVVKHRVYEPAWWTDQRRDYTIQLADVLDALLPAGRDGSISTLPIGWPTAAADEAALQRAGENLRAVADHLHTIEQRSGRRIVIAIEPEPGCLLDRGEDLIRFFDQHLPNQPHRRYLTVCHDVCHSAVMFEDQTEVLAAYAAAGLSVGKIQVSSAVEVRWSIMSEGRRREALQQLAQFAEDRYLHQTGCLGSDGSYRLVEDLPAIVGQPADEIRDDTWRVHFHVPIFLEAFGNLSTTREQILNCLQFMKTEDAPAFSGDLEVETYAWTVLPEAMRRRGLSEDIAAELTWLQQNLARLAMQ</sequence>
<evidence type="ECO:0000313" key="1">
    <source>
        <dbReference type="EMBL" id="QEG39136.1"/>
    </source>
</evidence>
<keyword evidence="2" id="KW-1185">Reference proteome</keyword>
<dbReference type="GO" id="GO:0016853">
    <property type="term" value="F:isomerase activity"/>
    <property type="evidence" value="ECO:0007669"/>
    <property type="project" value="UniProtKB-KW"/>
</dbReference>
<dbReference type="InterPro" id="IPR036237">
    <property type="entry name" value="Xyl_isomerase-like_sf"/>
</dbReference>
<dbReference type="KEGG" id="rul:UC8_10970"/>
<proteinExistence type="predicted"/>
<dbReference type="Proteomes" id="UP000325286">
    <property type="component" value="Chromosome"/>
</dbReference>
<dbReference type="EMBL" id="CP042914">
    <property type="protein sequence ID" value="QEG39136.1"/>
    <property type="molecule type" value="Genomic_DNA"/>
</dbReference>
<dbReference type="NCBIfam" id="NF035939">
    <property type="entry name" value="TIM_EboE"/>
    <property type="match status" value="1"/>
</dbReference>
<gene>
    <name evidence="1" type="ORF">UC8_10970</name>
</gene>
<accession>A0A5B9QQ19</accession>
<evidence type="ECO:0000313" key="2">
    <source>
        <dbReference type="Proteomes" id="UP000325286"/>
    </source>
</evidence>